<sequence length="176" mass="19234">MVQMIKINRASAGSWPLRRRQLLAFTRLCGGRRITREELCRLAGLTLEDLEQPGSSLLYACVRTERGTQTAGLCLTLGYGEDTCLVVVRPLYRDAGLGTRLVTAQLQQLGKLSCRVPYDHIPCLKICLHAGLTATRIIQTPGGKASLVFQGTSTALNGSDAGDDRDKEDWLCLNLS</sequence>
<dbReference type="Proteomes" id="UP001240171">
    <property type="component" value="Unassembled WGS sequence"/>
</dbReference>
<comment type="caution">
    <text evidence="1">The sequence shown here is derived from an EMBL/GenBank/DDBJ whole genome shotgun (WGS) entry which is preliminary data.</text>
</comment>
<name>A0ABT9CB78_9BACL</name>
<evidence type="ECO:0000313" key="2">
    <source>
        <dbReference type="Proteomes" id="UP001240171"/>
    </source>
</evidence>
<proteinExistence type="predicted"/>
<gene>
    <name evidence="1" type="ORF">Q5741_06815</name>
</gene>
<accession>A0ABT9CB78</accession>
<dbReference type="EMBL" id="JAUQTB010000002">
    <property type="protein sequence ID" value="MDO7906130.1"/>
    <property type="molecule type" value="Genomic_DNA"/>
</dbReference>
<keyword evidence="2" id="KW-1185">Reference proteome</keyword>
<organism evidence="1 2">
    <name type="scientific">Paenibacillus lacisoli</name>
    <dbReference type="NCBI Taxonomy" id="3064525"/>
    <lineage>
        <taxon>Bacteria</taxon>
        <taxon>Bacillati</taxon>
        <taxon>Bacillota</taxon>
        <taxon>Bacilli</taxon>
        <taxon>Bacillales</taxon>
        <taxon>Paenibacillaceae</taxon>
        <taxon>Paenibacillus</taxon>
    </lineage>
</organism>
<dbReference type="RefSeq" id="WP_305023304.1">
    <property type="nucleotide sequence ID" value="NZ_JAUQTB010000002.1"/>
</dbReference>
<protein>
    <submittedName>
        <fullName evidence="1">GNAT family N-acetyltransferase</fullName>
    </submittedName>
</protein>
<evidence type="ECO:0000313" key="1">
    <source>
        <dbReference type="EMBL" id="MDO7906130.1"/>
    </source>
</evidence>
<reference evidence="1 2" key="1">
    <citation type="submission" date="2023-07" db="EMBL/GenBank/DDBJ databases">
        <title>Paenibacillus sp. JX-17 nov. isolated from soil.</title>
        <authorList>
            <person name="Wan Y."/>
            <person name="Liu B."/>
        </authorList>
    </citation>
    <scope>NUCLEOTIDE SEQUENCE [LARGE SCALE GENOMIC DNA]</scope>
    <source>
        <strain evidence="1 2">JX-17</strain>
    </source>
</reference>